<evidence type="ECO:0000313" key="1">
    <source>
        <dbReference type="EMBL" id="OHV15170.1"/>
    </source>
</evidence>
<comment type="caution">
    <text evidence="1">The sequence shown here is derived from an EMBL/GenBank/DDBJ whole genome shotgun (WGS) entry which is preliminary data.</text>
</comment>
<evidence type="ECO:0000313" key="2">
    <source>
        <dbReference type="Proteomes" id="UP000180215"/>
    </source>
</evidence>
<evidence type="ECO:0008006" key="3">
    <source>
        <dbReference type="Google" id="ProtNLM"/>
    </source>
</evidence>
<proteinExistence type="predicted"/>
<organism evidence="1 2">
    <name type="scientific">Methylorubrum extorquens</name>
    <name type="common">Methylobacterium dichloromethanicum</name>
    <name type="synonym">Methylobacterium extorquens</name>
    <dbReference type="NCBI Taxonomy" id="408"/>
    <lineage>
        <taxon>Bacteria</taxon>
        <taxon>Pseudomonadati</taxon>
        <taxon>Pseudomonadota</taxon>
        <taxon>Alphaproteobacteria</taxon>
        <taxon>Hyphomicrobiales</taxon>
        <taxon>Methylobacteriaceae</taxon>
        <taxon>Methylorubrum</taxon>
    </lineage>
</organism>
<sequence length="210" mass="23294">MAETAIRAGALPLRRRHFRRVARGIVAGLTALVALPLPALGAGQGAATYPLACAYFRRDLDAYAHCARREDGMVRVAPAHVARMRFERGLAELRVPGIGCLWVRRDGLALPVFLLDNGPDPFEQGLVRSWREGKVAFYDRRLRLVLATPYDWAFPFNARGEALVCEGCRSDGRQPAAMVGGRWGLIDRTGRLVLPLAETDAADRRYLSRR</sequence>
<dbReference type="Proteomes" id="UP000180215">
    <property type="component" value="Unassembled WGS sequence"/>
</dbReference>
<gene>
    <name evidence="1" type="ORF">BK022_20985</name>
</gene>
<protein>
    <recommendedName>
        <fullName evidence="3">WG repeat-containing protein</fullName>
    </recommendedName>
</protein>
<dbReference type="AlphaFoldDB" id="A0A1S1P0J3"/>
<dbReference type="EMBL" id="MNAO01000327">
    <property type="protein sequence ID" value="OHV15170.1"/>
    <property type="molecule type" value="Genomic_DNA"/>
</dbReference>
<reference evidence="1 2" key="1">
    <citation type="submission" date="2016-10" db="EMBL/GenBank/DDBJ databases">
        <title>Draft genome sequence of Methylobacterium extorquens CP3, a seed endophyte of Crotalaria pumila with plant growth-promoting and metal tolerance properties.</title>
        <authorList>
            <person name="Sanchez-Lopez A.S."/>
            <person name="Van Hamme J.D."/>
            <person name="Thijs S."/>
            <person name="Mcammond B.M."/>
            <person name="Stevens V."/>
            <person name="Gonzalez-Chavez M.D.C."/>
            <person name="Vangronsveld J."/>
        </authorList>
    </citation>
    <scope>NUCLEOTIDE SEQUENCE [LARGE SCALE GENOMIC DNA]</scope>
    <source>
        <strain evidence="1 2">CP3</strain>
    </source>
</reference>
<accession>A0A1S1P0J3</accession>
<name>A0A1S1P0J3_METEX</name>